<evidence type="ECO:0000256" key="1">
    <source>
        <dbReference type="ARBA" id="ARBA00022630"/>
    </source>
</evidence>
<organism evidence="4 5">
    <name type="scientific">Desulfitobacterium metallireducens DSM 15288</name>
    <dbReference type="NCBI Taxonomy" id="871968"/>
    <lineage>
        <taxon>Bacteria</taxon>
        <taxon>Bacillati</taxon>
        <taxon>Bacillota</taxon>
        <taxon>Clostridia</taxon>
        <taxon>Eubacteriales</taxon>
        <taxon>Desulfitobacteriaceae</taxon>
        <taxon>Desulfitobacterium</taxon>
    </lineage>
</organism>
<dbReference type="PANTHER" id="PTHR48105">
    <property type="entry name" value="THIOREDOXIN REDUCTASE 1-RELATED-RELATED"/>
    <property type="match status" value="1"/>
</dbReference>
<dbReference type="KEGG" id="dmt:DESME_05530"/>
<dbReference type="PRINTS" id="PR00469">
    <property type="entry name" value="PNDRDTASEII"/>
</dbReference>
<dbReference type="Gene3D" id="3.50.50.60">
    <property type="entry name" value="FAD/NAD(P)-binding domain"/>
    <property type="match status" value="2"/>
</dbReference>
<dbReference type="eggNOG" id="COG0492">
    <property type="taxonomic scope" value="Bacteria"/>
</dbReference>
<dbReference type="Proteomes" id="UP000010847">
    <property type="component" value="Chromosome"/>
</dbReference>
<dbReference type="OrthoDB" id="9806179at2"/>
<evidence type="ECO:0000313" key="4">
    <source>
        <dbReference type="EMBL" id="AHF06576.1"/>
    </source>
</evidence>
<dbReference type="GO" id="GO:0016491">
    <property type="term" value="F:oxidoreductase activity"/>
    <property type="evidence" value="ECO:0007669"/>
    <property type="project" value="UniProtKB-KW"/>
</dbReference>
<dbReference type="InterPro" id="IPR036188">
    <property type="entry name" value="FAD/NAD-bd_sf"/>
</dbReference>
<name>W0EBX3_9FIRM</name>
<reference evidence="4 5" key="1">
    <citation type="submission" date="2013-12" db="EMBL/GenBank/DDBJ databases">
        <authorList>
            <consortium name="DOE Joint Genome Institute"/>
            <person name="Smidt H."/>
            <person name="Huntemann M."/>
            <person name="Han J."/>
            <person name="Chen A."/>
            <person name="Kyrpides N."/>
            <person name="Mavromatis K."/>
            <person name="Markowitz V."/>
            <person name="Palaniappan K."/>
            <person name="Ivanova N."/>
            <person name="Schaumberg A."/>
            <person name="Pati A."/>
            <person name="Liolios K."/>
            <person name="Nordberg H.P."/>
            <person name="Cantor M.N."/>
            <person name="Hua S.X."/>
            <person name="Woyke T."/>
        </authorList>
    </citation>
    <scope>NUCLEOTIDE SEQUENCE [LARGE SCALE GENOMIC DNA]</scope>
    <source>
        <strain evidence="5">DSM 15288</strain>
    </source>
</reference>
<gene>
    <name evidence="4" type="ORF">DESME_05530</name>
</gene>
<evidence type="ECO:0000259" key="3">
    <source>
        <dbReference type="Pfam" id="PF07992"/>
    </source>
</evidence>
<dbReference type="AlphaFoldDB" id="W0EBX3"/>
<evidence type="ECO:0000256" key="2">
    <source>
        <dbReference type="ARBA" id="ARBA00023002"/>
    </source>
</evidence>
<keyword evidence="1" id="KW-0285">Flavoprotein</keyword>
<accession>W0EBX3</accession>
<dbReference type="InterPro" id="IPR023753">
    <property type="entry name" value="FAD/NAD-binding_dom"/>
</dbReference>
<dbReference type="Pfam" id="PF07992">
    <property type="entry name" value="Pyr_redox_2"/>
    <property type="match status" value="2"/>
</dbReference>
<dbReference type="HOGENOM" id="CLU_031864_5_3_9"/>
<keyword evidence="5" id="KW-1185">Reference proteome</keyword>
<dbReference type="STRING" id="871968.DESME_05530"/>
<feature type="domain" description="FAD/NAD(P)-binding" evidence="3">
    <location>
        <begin position="12"/>
        <end position="152"/>
    </location>
</feature>
<feature type="domain" description="FAD/NAD(P)-binding" evidence="3">
    <location>
        <begin position="193"/>
        <end position="276"/>
    </location>
</feature>
<dbReference type="RefSeq" id="WP_006717893.1">
    <property type="nucleotide sequence ID" value="NZ_CP007032.1"/>
</dbReference>
<protein>
    <submittedName>
        <fullName evidence="4">Thioredoxin reductase</fullName>
    </submittedName>
</protein>
<evidence type="ECO:0000313" key="5">
    <source>
        <dbReference type="Proteomes" id="UP000010847"/>
    </source>
</evidence>
<dbReference type="EMBL" id="CP007032">
    <property type="protein sequence ID" value="AHF06576.1"/>
    <property type="molecule type" value="Genomic_DNA"/>
</dbReference>
<proteinExistence type="predicted"/>
<dbReference type="SUPFAM" id="SSF51905">
    <property type="entry name" value="FAD/NAD(P)-binding domain"/>
    <property type="match status" value="2"/>
</dbReference>
<keyword evidence="2" id="KW-0560">Oxidoreductase</keyword>
<sequence length="294" mass="32413">MLENFQFKSHYELAIVGCGPAGMAAALNAKIRNRDFIFLGSELCSPKLSKSPQVDNFLGFPEIKGEELRQRFLDHLKQKEIIIVPWKVANIYPGPPFTLIGKDQSFEADAVILATGVSVQKLVPGEAEFLGRGVGYCATCDGPLYKGKTVAIISYDKEGETEANFMADICSTVYYIPFYKEVGELDERIIQKKDKVREIKGNQHAETLVLGQEDLKVDGVFLLRDNLPAEQLVPDLQMEKGSVSVNHHLETNIPGLFAAGDCTGQPYQLIKAAGEGGTASLQAIKYLDELKKEK</sequence>
<dbReference type="PRINTS" id="PR00368">
    <property type="entry name" value="FADPNR"/>
</dbReference>
<dbReference type="InterPro" id="IPR050097">
    <property type="entry name" value="Ferredoxin-NADP_redctase_2"/>
</dbReference>